<dbReference type="Proteomes" id="UP000275078">
    <property type="component" value="Unassembled WGS sequence"/>
</dbReference>
<dbReference type="GO" id="GO:0000139">
    <property type="term" value="C:Golgi membrane"/>
    <property type="evidence" value="ECO:0007669"/>
    <property type="project" value="TreeGrafter"/>
</dbReference>
<evidence type="ECO:0000256" key="4">
    <source>
        <dbReference type="ARBA" id="ARBA00022927"/>
    </source>
</evidence>
<name>A0A3N4IBY6_ASCIM</name>
<feature type="chain" id="PRO_5018229946" evidence="8">
    <location>
        <begin position="23"/>
        <end position="95"/>
    </location>
</feature>
<reference evidence="9 10" key="1">
    <citation type="journal article" date="2018" name="Nat. Ecol. Evol.">
        <title>Pezizomycetes genomes reveal the molecular basis of ectomycorrhizal truffle lifestyle.</title>
        <authorList>
            <person name="Murat C."/>
            <person name="Payen T."/>
            <person name="Noel B."/>
            <person name="Kuo A."/>
            <person name="Morin E."/>
            <person name="Chen J."/>
            <person name="Kohler A."/>
            <person name="Krizsan K."/>
            <person name="Balestrini R."/>
            <person name="Da Silva C."/>
            <person name="Montanini B."/>
            <person name="Hainaut M."/>
            <person name="Levati E."/>
            <person name="Barry K.W."/>
            <person name="Belfiori B."/>
            <person name="Cichocki N."/>
            <person name="Clum A."/>
            <person name="Dockter R.B."/>
            <person name="Fauchery L."/>
            <person name="Guy J."/>
            <person name="Iotti M."/>
            <person name="Le Tacon F."/>
            <person name="Lindquist E.A."/>
            <person name="Lipzen A."/>
            <person name="Malagnac F."/>
            <person name="Mello A."/>
            <person name="Molinier V."/>
            <person name="Miyauchi S."/>
            <person name="Poulain J."/>
            <person name="Riccioni C."/>
            <person name="Rubini A."/>
            <person name="Sitrit Y."/>
            <person name="Splivallo R."/>
            <person name="Traeger S."/>
            <person name="Wang M."/>
            <person name="Zifcakova L."/>
            <person name="Wipf D."/>
            <person name="Zambonelli A."/>
            <person name="Paolocci F."/>
            <person name="Nowrousian M."/>
            <person name="Ottonello S."/>
            <person name="Baldrian P."/>
            <person name="Spatafora J.W."/>
            <person name="Henrissat B."/>
            <person name="Nagy L.G."/>
            <person name="Aury J.M."/>
            <person name="Wincker P."/>
            <person name="Grigoriev I.V."/>
            <person name="Bonfante P."/>
            <person name="Martin F.M."/>
        </authorList>
    </citation>
    <scope>NUCLEOTIDE SEQUENCE [LARGE SCALE GENOMIC DNA]</scope>
    <source>
        <strain evidence="9 10">RN42</strain>
    </source>
</reference>
<dbReference type="InterPro" id="IPR013880">
    <property type="entry name" value="Yos1"/>
</dbReference>
<keyword evidence="2" id="KW-0813">Transport</keyword>
<dbReference type="GO" id="GO:0030134">
    <property type="term" value="C:COPII-coated ER to Golgi transport vesicle"/>
    <property type="evidence" value="ECO:0007669"/>
    <property type="project" value="TreeGrafter"/>
</dbReference>
<evidence type="ECO:0000313" key="9">
    <source>
        <dbReference type="EMBL" id="RPA83613.1"/>
    </source>
</evidence>
<dbReference type="PANTHER" id="PTHR15858:SF0">
    <property type="entry name" value="IMMEDIATE EARLY RESPONSE 3-INTERACTING PROTEIN 1"/>
    <property type="match status" value="1"/>
</dbReference>
<keyword evidence="3" id="KW-0812">Transmembrane</keyword>
<dbReference type="STRING" id="1160509.A0A3N4IBY6"/>
<gene>
    <name evidence="9" type="ORF">BJ508DRAFT_413289</name>
</gene>
<keyword evidence="4" id="KW-0653">Protein transport</keyword>
<dbReference type="GO" id="GO:0005789">
    <property type="term" value="C:endoplasmic reticulum membrane"/>
    <property type="evidence" value="ECO:0007669"/>
    <property type="project" value="TreeGrafter"/>
</dbReference>
<comment type="similarity">
    <text evidence="7">Belongs to the YOS1 family.</text>
</comment>
<keyword evidence="10" id="KW-1185">Reference proteome</keyword>
<evidence type="ECO:0000256" key="5">
    <source>
        <dbReference type="ARBA" id="ARBA00022989"/>
    </source>
</evidence>
<protein>
    <submittedName>
        <fullName evidence="9">Yos1-like protein</fullName>
    </submittedName>
</protein>
<comment type="subcellular location">
    <subcellularLocation>
        <location evidence="1">Membrane</location>
    </subcellularLocation>
</comment>
<keyword evidence="8" id="KW-0732">Signal</keyword>
<evidence type="ECO:0000256" key="2">
    <source>
        <dbReference type="ARBA" id="ARBA00022448"/>
    </source>
</evidence>
<evidence type="ECO:0000313" key="10">
    <source>
        <dbReference type="Proteomes" id="UP000275078"/>
    </source>
</evidence>
<accession>A0A3N4IBY6</accession>
<evidence type="ECO:0000256" key="7">
    <source>
        <dbReference type="ARBA" id="ARBA00024203"/>
    </source>
</evidence>
<feature type="signal peptide" evidence="8">
    <location>
        <begin position="1"/>
        <end position="22"/>
    </location>
</feature>
<sequence length="95" mass="9946">MFGLGNLLKVIILLVNAIAILSEDRFLARIGWSAQPTGMDAASGFGGGVGGQMGGIEGQSIKVKIINLISAVRLVMRIPLIGINLVLVLYELVLG</sequence>
<evidence type="ECO:0000256" key="6">
    <source>
        <dbReference type="ARBA" id="ARBA00023136"/>
    </source>
</evidence>
<dbReference type="GO" id="GO:0015031">
    <property type="term" value="P:protein transport"/>
    <property type="evidence" value="ECO:0007669"/>
    <property type="project" value="UniProtKB-KW"/>
</dbReference>
<dbReference type="PANTHER" id="PTHR15858">
    <property type="entry name" value="IMMEDIATE EARLY RESPONSE 3-INTERACTING PROTEIN 1"/>
    <property type="match status" value="1"/>
</dbReference>
<dbReference type="Pfam" id="PF08571">
    <property type="entry name" value="Yos1"/>
    <property type="match status" value="1"/>
</dbReference>
<keyword evidence="6" id="KW-0472">Membrane</keyword>
<dbReference type="OrthoDB" id="15356at2759"/>
<keyword evidence="5" id="KW-1133">Transmembrane helix</keyword>
<evidence type="ECO:0000256" key="1">
    <source>
        <dbReference type="ARBA" id="ARBA00004370"/>
    </source>
</evidence>
<dbReference type="GO" id="GO:0006888">
    <property type="term" value="P:endoplasmic reticulum to Golgi vesicle-mediated transport"/>
    <property type="evidence" value="ECO:0007669"/>
    <property type="project" value="TreeGrafter"/>
</dbReference>
<dbReference type="EMBL" id="ML119663">
    <property type="protein sequence ID" value="RPA83613.1"/>
    <property type="molecule type" value="Genomic_DNA"/>
</dbReference>
<organism evidence="9 10">
    <name type="scientific">Ascobolus immersus RN42</name>
    <dbReference type="NCBI Taxonomy" id="1160509"/>
    <lineage>
        <taxon>Eukaryota</taxon>
        <taxon>Fungi</taxon>
        <taxon>Dikarya</taxon>
        <taxon>Ascomycota</taxon>
        <taxon>Pezizomycotina</taxon>
        <taxon>Pezizomycetes</taxon>
        <taxon>Pezizales</taxon>
        <taxon>Ascobolaceae</taxon>
        <taxon>Ascobolus</taxon>
    </lineage>
</organism>
<dbReference type="AlphaFoldDB" id="A0A3N4IBY6"/>
<proteinExistence type="inferred from homology"/>
<evidence type="ECO:0000256" key="8">
    <source>
        <dbReference type="SAM" id="SignalP"/>
    </source>
</evidence>
<evidence type="ECO:0000256" key="3">
    <source>
        <dbReference type="ARBA" id="ARBA00022692"/>
    </source>
</evidence>